<organism evidence="1 2">
    <name type="scientific">Tepidimonas alkaliphilus</name>
    <dbReference type="NCBI Taxonomy" id="2588942"/>
    <lineage>
        <taxon>Bacteria</taxon>
        <taxon>Pseudomonadati</taxon>
        <taxon>Pseudomonadota</taxon>
        <taxon>Betaproteobacteria</taxon>
        <taxon>Burkholderiales</taxon>
        <taxon>Tepidimonas</taxon>
    </lineage>
</organism>
<proteinExistence type="predicted"/>
<keyword evidence="2" id="KW-1185">Reference proteome</keyword>
<comment type="caution">
    <text evidence="1">The sequence shown here is derived from an EMBL/GenBank/DDBJ whole genome shotgun (WGS) entry which is preliminary data.</text>
</comment>
<name>A0A554W3Q7_9BURK</name>
<reference evidence="1 2" key="1">
    <citation type="submission" date="2019-07" db="EMBL/GenBank/DDBJ databases">
        <title>Tepidimonas alkaliphilus YIM 72238 draft genome.</title>
        <authorList>
            <person name="Da Costa M.S."/>
            <person name="Froufe H.J.C."/>
            <person name="Egas C."/>
            <person name="Albuquerque L."/>
        </authorList>
    </citation>
    <scope>NUCLEOTIDE SEQUENCE [LARGE SCALE GENOMIC DNA]</scope>
    <source>
        <strain evidence="1 2">YIM 72238</strain>
    </source>
</reference>
<protein>
    <submittedName>
        <fullName evidence="1">Uncharacterized protein</fullName>
    </submittedName>
</protein>
<dbReference type="EMBL" id="VJNB01000020">
    <property type="protein sequence ID" value="TSE18214.1"/>
    <property type="molecule type" value="Genomic_DNA"/>
</dbReference>
<dbReference type="OrthoDB" id="5570142at2"/>
<dbReference type="Proteomes" id="UP000315736">
    <property type="component" value="Unassembled WGS sequence"/>
</dbReference>
<dbReference type="RefSeq" id="WP_143891489.1">
    <property type="nucleotide sequence ID" value="NZ_VJNB01000020.1"/>
</dbReference>
<sequence length="96" mass="11042">MGDKLGSFAKGLALPTMERLLRRRFHMAIVSPRSRIRKDGQEREYEALAWAHGKVNTVVVDVKSRVKREAIAQLIEQLKTLFDMSLLVPKRRQAAR</sequence>
<evidence type="ECO:0000313" key="1">
    <source>
        <dbReference type="EMBL" id="TSE18214.1"/>
    </source>
</evidence>
<dbReference type="AlphaFoldDB" id="A0A554W3Q7"/>
<gene>
    <name evidence="1" type="ORF">Talka_02305</name>
</gene>
<evidence type="ECO:0000313" key="2">
    <source>
        <dbReference type="Proteomes" id="UP000315736"/>
    </source>
</evidence>
<accession>A0A554W3Q7</accession>